<feature type="domain" description="M23ase beta-sheet core" evidence="9">
    <location>
        <begin position="348"/>
        <end position="443"/>
    </location>
</feature>
<keyword evidence="11" id="KW-1185">Reference proteome</keyword>
<protein>
    <submittedName>
        <fullName evidence="10">M23 family peptidase</fullName>
    </submittedName>
</protein>
<dbReference type="Gene3D" id="2.70.70.10">
    <property type="entry name" value="Glucose Permease (Domain IIA)"/>
    <property type="match status" value="1"/>
</dbReference>
<dbReference type="OrthoDB" id="9805070at2"/>
<keyword evidence="3" id="KW-0479">Metal-binding</keyword>
<proteinExistence type="predicted"/>
<feature type="region of interest" description="Disordered" evidence="7">
    <location>
        <begin position="1"/>
        <end position="53"/>
    </location>
</feature>
<dbReference type="RefSeq" id="WP_119588171.1">
    <property type="nucleotide sequence ID" value="NZ_CAWODQ010000005.1"/>
</dbReference>
<dbReference type="EMBL" id="QXFL01000013">
    <property type="protein sequence ID" value="RIV82872.1"/>
    <property type="molecule type" value="Genomic_DNA"/>
</dbReference>
<dbReference type="SUPFAM" id="SSF51261">
    <property type="entry name" value="Duplicated hybrid motif"/>
    <property type="match status" value="1"/>
</dbReference>
<evidence type="ECO:0000259" key="9">
    <source>
        <dbReference type="Pfam" id="PF01551"/>
    </source>
</evidence>
<dbReference type="InterPro" id="IPR011055">
    <property type="entry name" value="Dup_hybrid_motif"/>
</dbReference>
<dbReference type="CDD" id="cd12797">
    <property type="entry name" value="M23_peptidase"/>
    <property type="match status" value="1"/>
</dbReference>
<dbReference type="AlphaFoldDB" id="A0A418NNN6"/>
<evidence type="ECO:0000256" key="3">
    <source>
        <dbReference type="ARBA" id="ARBA00022723"/>
    </source>
</evidence>
<sequence length="474" mass="51268">MAENNADSFDPKTWLDAKPPTSSSKGSGDEPGFDPRSWVGQDEDAVDSPETPAKDARLKWGVAIGALGAVMLGGFFFWSSDTEQANAASSAETMAGGASATAPETREAPARTFAGKQQLTTVDGYRGLVQTLIDMRVPADEAGVLGRETIAALDSADKEMQIEIWLAEGEDGQETQFMAASLPSGASVELTRRADGSFDRRDVFAEIRTEIRRVEGEMGETDFYSAAVVAGMPDSLVTPFVKIFSYDFSFADEVDAGDRFIALWQEDVTEDGETVEGSLRLLYARMVTEKGDREYFSFAPPGAVEAQWFDTSGQANVRSLMRTPVDGARVSSQFGFRNHPIRQRRILHGGVDFAAPTGTPIYASGDATVDFRAPAGGAGNMVRLAHGDGMITRYLHLSKFRDDLTVGQQVRQGEVIGYVGSTGASTGPHLHYEIIINGEKVDPLTFETTKVEPLVGEGLTMFRQQRALLGEKLD</sequence>
<comment type="cofactor">
    <cofactor evidence="1">
        <name>Zn(2+)</name>
        <dbReference type="ChEBI" id="CHEBI:29105"/>
    </cofactor>
</comment>
<dbReference type="PANTHER" id="PTHR21666">
    <property type="entry name" value="PEPTIDASE-RELATED"/>
    <property type="match status" value="1"/>
</dbReference>
<dbReference type="Pfam" id="PF01551">
    <property type="entry name" value="Peptidase_M23"/>
    <property type="match status" value="1"/>
</dbReference>
<keyword evidence="6" id="KW-0482">Metalloprotease</keyword>
<evidence type="ECO:0000256" key="6">
    <source>
        <dbReference type="ARBA" id="ARBA00023049"/>
    </source>
</evidence>
<keyword evidence="8" id="KW-0472">Membrane</keyword>
<keyword evidence="8" id="KW-0812">Transmembrane</keyword>
<accession>A0A418NNN6</accession>
<evidence type="ECO:0000256" key="8">
    <source>
        <dbReference type="SAM" id="Phobius"/>
    </source>
</evidence>
<gene>
    <name evidence="10" type="ORF">D2V07_17335</name>
</gene>
<evidence type="ECO:0000256" key="7">
    <source>
        <dbReference type="SAM" id="MobiDB-lite"/>
    </source>
</evidence>
<keyword evidence="5" id="KW-0862">Zinc</keyword>
<keyword evidence="2" id="KW-0645">Protease</keyword>
<evidence type="ECO:0000256" key="2">
    <source>
        <dbReference type="ARBA" id="ARBA00022670"/>
    </source>
</evidence>
<evidence type="ECO:0000256" key="5">
    <source>
        <dbReference type="ARBA" id="ARBA00022833"/>
    </source>
</evidence>
<feature type="transmembrane region" description="Helical" evidence="8">
    <location>
        <begin position="60"/>
        <end position="78"/>
    </location>
</feature>
<dbReference type="GO" id="GO:0006508">
    <property type="term" value="P:proteolysis"/>
    <property type="evidence" value="ECO:0007669"/>
    <property type="project" value="UniProtKB-KW"/>
</dbReference>
<dbReference type="InterPro" id="IPR050570">
    <property type="entry name" value="Cell_wall_metabolism_enzyme"/>
</dbReference>
<organism evidence="10 11">
    <name type="scientific">Aurantiacibacter zhengii</name>
    <dbReference type="NCBI Taxonomy" id="2307003"/>
    <lineage>
        <taxon>Bacteria</taxon>
        <taxon>Pseudomonadati</taxon>
        <taxon>Pseudomonadota</taxon>
        <taxon>Alphaproteobacteria</taxon>
        <taxon>Sphingomonadales</taxon>
        <taxon>Erythrobacteraceae</taxon>
        <taxon>Aurantiacibacter</taxon>
    </lineage>
</organism>
<evidence type="ECO:0000313" key="11">
    <source>
        <dbReference type="Proteomes" id="UP000286576"/>
    </source>
</evidence>
<dbReference type="PANTHER" id="PTHR21666:SF288">
    <property type="entry name" value="CELL DIVISION PROTEIN YTFB"/>
    <property type="match status" value="1"/>
</dbReference>
<feature type="region of interest" description="Disordered" evidence="7">
    <location>
        <begin position="88"/>
        <end position="107"/>
    </location>
</feature>
<dbReference type="InterPro" id="IPR016047">
    <property type="entry name" value="M23ase_b-sheet_dom"/>
</dbReference>
<dbReference type="GO" id="GO:0046872">
    <property type="term" value="F:metal ion binding"/>
    <property type="evidence" value="ECO:0007669"/>
    <property type="project" value="UniProtKB-KW"/>
</dbReference>
<evidence type="ECO:0000256" key="1">
    <source>
        <dbReference type="ARBA" id="ARBA00001947"/>
    </source>
</evidence>
<evidence type="ECO:0000256" key="4">
    <source>
        <dbReference type="ARBA" id="ARBA00022801"/>
    </source>
</evidence>
<dbReference type="Gene3D" id="3.10.450.350">
    <property type="match status" value="1"/>
</dbReference>
<keyword evidence="4" id="KW-0378">Hydrolase</keyword>
<dbReference type="GO" id="GO:0004222">
    <property type="term" value="F:metalloendopeptidase activity"/>
    <property type="evidence" value="ECO:0007669"/>
    <property type="project" value="TreeGrafter"/>
</dbReference>
<reference evidence="10 11" key="1">
    <citation type="submission" date="2018-08" db="EMBL/GenBank/DDBJ databases">
        <title>Erythrobacter zhengii sp.nov., a bacterium isolated from deep-sea sediment.</title>
        <authorList>
            <person name="Fang C."/>
            <person name="Wu Y.-H."/>
            <person name="Sun C."/>
            <person name="Wang H."/>
            <person name="Cheng H."/>
            <person name="Meng F.-X."/>
            <person name="Wang C.-S."/>
            <person name="Xu X.-W."/>
        </authorList>
    </citation>
    <scope>NUCLEOTIDE SEQUENCE [LARGE SCALE GENOMIC DNA]</scope>
    <source>
        <strain evidence="10 11">V18</strain>
    </source>
</reference>
<evidence type="ECO:0000313" key="10">
    <source>
        <dbReference type="EMBL" id="RIV82872.1"/>
    </source>
</evidence>
<comment type="caution">
    <text evidence="10">The sequence shown here is derived from an EMBL/GenBank/DDBJ whole genome shotgun (WGS) entry which is preliminary data.</text>
</comment>
<name>A0A418NNN6_9SPHN</name>
<dbReference type="Proteomes" id="UP000286576">
    <property type="component" value="Unassembled WGS sequence"/>
</dbReference>
<keyword evidence="8" id="KW-1133">Transmembrane helix</keyword>